<dbReference type="EMBL" id="CAUJNA010001635">
    <property type="protein sequence ID" value="CAJ1388090.1"/>
    <property type="molecule type" value="Genomic_DNA"/>
</dbReference>
<keyword evidence="3" id="KW-1185">Reference proteome</keyword>
<name>A0AA36IHW8_9DINO</name>
<dbReference type="SMART" id="SM00671">
    <property type="entry name" value="SEL1"/>
    <property type="match status" value="4"/>
</dbReference>
<accession>A0AA36IHW8</accession>
<proteinExistence type="predicted"/>
<sequence>MAPFGDVAMRKMESMCRLENRSRAALLSQIVRVRYEAAREWRAGAIGKLFSSRSSPSRTPLKVLSSRVLSLSGAICSETQLQLQWSLRGGLSQTVDLTLLRGLLSAVEVQGILDLTPSEFDLDRADVELVPKRWIMLERAGKALPDRQLLASHTQALQGRLLPYLRQHLACPACVVCSSILRRYSTALGERHRDPPHTDGQAFATVVIALNSAGVDYQGGLYLVSDPSRPLTVSLAAGDAVIHRWDLQHGVEVTEGQRLSWILWLQDASPCVSQVELHQRPFLRVAAQAGNVVAMQILGTGENGRSDEGRACLRQAAEAGLAGAQAHLAKRLQEEGEEAEALRWLREAAKQADAGAMASLGMALLQKEPLKAEEWLRKAAAAGHAVAQHDLGMALLTGAFGRTVDAALWLERAARQGHAPAQSNLAVCFAEGRALMQSLPAALYWWGEASAQGLPDAQQNLERPEVAPDARTQLRASLCRQEDGRPNFFLLFPQSRHLFGQTHFATLESVLLPGACGVRPELEFLFNRFHHPAANVLVLGFDLPEDLFDAYLLEGYCVTFQPISSPGLSGDLVAAVGDAAAPFLAPRKGLHEFEARYGQPQTEADLARLLNAILLSQQVVPMTMRKVLHGGTSLPMDSELQMGDGLLLNPWDLALPPQLLLQSSAVFLEKLEGVELPWALQVEDFERSWLPRSHVDRADGATSVCLEVMCPRTLPRGSSFGQQMLQWTTANLGPEGADLNQAATMLYRLYVQQRPARTPFQAGEVIFNHELVLLPYWVQMQPHFSDGWKDFGGVDGELTQHTALHWPRHSRAAADWSLVSTARLWLPLSFGPPSSRQAMPQSVIDLALRYFTLDLAPWPFRKKGFRNGRKKRPSRAKRLRSPADFTAENTGFIDEVNRAKGVSSIREGGLPGSVGGFRSFKELRLVGHQQQGLQWQVAVAGPGLSFFCRREHRRSSWGSTPGAVEAPVSSALRTCEAGLRPPGDAVQFCGSPAEVNAALSLLAYHPVAMPSVANVSEPRRDARMSADELEAAAWQAHFSQLRVSARPGCEGSSTADEVTEVQFAALLDDVEELVTVVAHCAERCHLLERLAASFREAYAKLPIIATCECAEDQECLQPAPRAHDTVPHFTVVSVPYDFGLSRGKTLLVEMTHTEFVLVLDDDFTHSMHSCLECMLWKMRSRHYSAWKPFDVLGFPVQEDERIFGAFRGSFRVTNQQLFLEPMVEELLPDGCMRVEICPMVFLGRTARMRTFHFQKDLRVGEHEQFFYSNAYNGVQVAVCFDSSFPHFRVNTMSAGYVKRRERMPELMANAFEKLGFERAMFLFRKYDQGRMEDYDELLEKTVPPWHVGHDSCGPPTSPPVPFAQLLLVLLSSADERGRAFRSVLRTVGWQKQFQELAGAGALRWVFAVHPRADEAKLFIELEQEHKEHQDLLILPPADRTSTSAEATTDQMIQVLALLRDFQFRWLVVARQDVFVRAGRFLDELQGLEPPGGKVLGSWSRLPGGWRLDPHFFVLPRDVFVLLSAPELISRLAVQGFNQAFGDLSNLDAGVSTWMHAFAVERLQMRASQRGQALACPADTVTLYPISPEELAALGRSPAAFGC</sequence>
<gene>
    <name evidence="2" type="ORF">EVOR1521_LOCUS14031</name>
</gene>
<dbReference type="InterPro" id="IPR011990">
    <property type="entry name" value="TPR-like_helical_dom_sf"/>
</dbReference>
<feature type="domain" description="Fe2OG dioxygenase" evidence="1">
    <location>
        <begin position="172"/>
        <end position="267"/>
    </location>
</feature>
<dbReference type="GO" id="GO:0010972">
    <property type="term" value="P:negative regulation of G2/M transition of mitotic cell cycle"/>
    <property type="evidence" value="ECO:0007669"/>
    <property type="project" value="TreeGrafter"/>
</dbReference>
<dbReference type="PROSITE" id="PS51471">
    <property type="entry name" value="FE2OG_OXY"/>
    <property type="match status" value="1"/>
</dbReference>
<organism evidence="2 3">
    <name type="scientific">Effrenium voratum</name>
    <dbReference type="NCBI Taxonomy" id="2562239"/>
    <lineage>
        <taxon>Eukaryota</taxon>
        <taxon>Sar</taxon>
        <taxon>Alveolata</taxon>
        <taxon>Dinophyceae</taxon>
        <taxon>Suessiales</taxon>
        <taxon>Symbiodiniaceae</taxon>
        <taxon>Effrenium</taxon>
    </lineage>
</organism>
<dbReference type="PANTHER" id="PTHR43628:SF1">
    <property type="entry name" value="CHITIN SYNTHASE REGULATORY FACTOR 2-RELATED"/>
    <property type="match status" value="1"/>
</dbReference>
<evidence type="ECO:0000313" key="3">
    <source>
        <dbReference type="Proteomes" id="UP001178507"/>
    </source>
</evidence>
<evidence type="ECO:0000259" key="1">
    <source>
        <dbReference type="PROSITE" id="PS51471"/>
    </source>
</evidence>
<dbReference type="InterPro" id="IPR005123">
    <property type="entry name" value="Oxoglu/Fe-dep_dioxygenase_dom"/>
</dbReference>
<evidence type="ECO:0000313" key="2">
    <source>
        <dbReference type="EMBL" id="CAJ1388090.1"/>
    </source>
</evidence>
<dbReference type="SUPFAM" id="SSF81901">
    <property type="entry name" value="HCP-like"/>
    <property type="match status" value="2"/>
</dbReference>
<reference evidence="2" key="1">
    <citation type="submission" date="2023-08" db="EMBL/GenBank/DDBJ databases">
        <authorList>
            <person name="Chen Y."/>
            <person name="Shah S."/>
            <person name="Dougan E. K."/>
            <person name="Thang M."/>
            <person name="Chan C."/>
        </authorList>
    </citation>
    <scope>NUCLEOTIDE SEQUENCE</scope>
</reference>
<dbReference type="Proteomes" id="UP001178507">
    <property type="component" value="Unassembled WGS sequence"/>
</dbReference>
<dbReference type="PANTHER" id="PTHR43628">
    <property type="entry name" value="ACTIVATOR OF C KINASE PROTEIN 1-RELATED"/>
    <property type="match status" value="1"/>
</dbReference>
<dbReference type="GO" id="GO:0032153">
    <property type="term" value="C:cell division site"/>
    <property type="evidence" value="ECO:0007669"/>
    <property type="project" value="TreeGrafter"/>
</dbReference>
<dbReference type="InterPro" id="IPR006597">
    <property type="entry name" value="Sel1-like"/>
</dbReference>
<dbReference type="Gene3D" id="1.25.40.10">
    <property type="entry name" value="Tetratricopeptide repeat domain"/>
    <property type="match status" value="1"/>
</dbReference>
<protein>
    <recommendedName>
        <fullName evidence="1">Fe2OG dioxygenase domain-containing protein</fullName>
    </recommendedName>
</protein>
<dbReference type="InterPro" id="IPR052945">
    <property type="entry name" value="Mitotic_Regulator"/>
</dbReference>
<dbReference type="Gene3D" id="2.60.120.620">
    <property type="entry name" value="q2cbj1_9rhob like domain"/>
    <property type="match status" value="1"/>
</dbReference>
<comment type="caution">
    <text evidence="2">The sequence shown here is derived from an EMBL/GenBank/DDBJ whole genome shotgun (WGS) entry which is preliminary data.</text>
</comment>